<evidence type="ECO:0000313" key="2">
    <source>
        <dbReference type="EMBL" id="CAD8208510.1"/>
    </source>
</evidence>
<comment type="caution">
    <text evidence="2">The sequence shown here is derived from an EMBL/GenBank/DDBJ whole genome shotgun (WGS) entry which is preliminary data.</text>
</comment>
<dbReference type="EMBL" id="CAJJDO010000151">
    <property type="protein sequence ID" value="CAD8208510.1"/>
    <property type="molecule type" value="Genomic_DNA"/>
</dbReference>
<dbReference type="Proteomes" id="UP000689195">
    <property type="component" value="Unassembled WGS sequence"/>
</dbReference>
<keyword evidence="3" id="KW-1185">Reference proteome</keyword>
<accession>A0A8S1Y4E3</accession>
<name>A0A8S1Y4E3_9CILI</name>
<keyword evidence="1" id="KW-1133">Transmembrane helix</keyword>
<protein>
    <recommendedName>
        <fullName evidence="4">Transmembrane protein</fullName>
    </recommendedName>
</protein>
<keyword evidence="1" id="KW-0472">Membrane</keyword>
<organism evidence="2 3">
    <name type="scientific">Paramecium pentaurelia</name>
    <dbReference type="NCBI Taxonomy" id="43138"/>
    <lineage>
        <taxon>Eukaryota</taxon>
        <taxon>Sar</taxon>
        <taxon>Alveolata</taxon>
        <taxon>Ciliophora</taxon>
        <taxon>Intramacronucleata</taxon>
        <taxon>Oligohymenophorea</taxon>
        <taxon>Peniculida</taxon>
        <taxon>Parameciidae</taxon>
        <taxon>Paramecium</taxon>
    </lineage>
</organism>
<proteinExistence type="predicted"/>
<evidence type="ECO:0008006" key="4">
    <source>
        <dbReference type="Google" id="ProtNLM"/>
    </source>
</evidence>
<feature type="transmembrane region" description="Helical" evidence="1">
    <location>
        <begin position="20"/>
        <end position="37"/>
    </location>
</feature>
<reference evidence="2" key="1">
    <citation type="submission" date="2021-01" db="EMBL/GenBank/DDBJ databases">
        <authorList>
            <consortium name="Genoscope - CEA"/>
            <person name="William W."/>
        </authorList>
    </citation>
    <scope>NUCLEOTIDE SEQUENCE</scope>
</reference>
<evidence type="ECO:0000256" key="1">
    <source>
        <dbReference type="SAM" id="Phobius"/>
    </source>
</evidence>
<evidence type="ECO:0000313" key="3">
    <source>
        <dbReference type="Proteomes" id="UP000689195"/>
    </source>
</evidence>
<gene>
    <name evidence="2" type="ORF">PPENT_87.1.T1510036</name>
</gene>
<feature type="transmembrane region" description="Helical" evidence="1">
    <location>
        <begin position="116"/>
        <end position="136"/>
    </location>
</feature>
<keyword evidence="1" id="KW-0812">Transmembrane</keyword>
<sequence>MGSFIFRCITYLLDADLIRFYPNLSMLIFFILIEIFLTRHNLNLRILSVIVNHVLTLFFYLYDEEVDIAVSHLKGVNQMGSSFLITMGSEFPEALLQVTSITIIRIIFILKQSIGLNLYPIAGLVFVSISQLFFLYKYNQAMRAQFMLIQKDKQWERILRQLIDKQSYIMLNFNENSFQFEYFMAQNFKNCLKNKEDILNFFKEAQYQKESLNNYLYHQMKEYQQKRIDLYKKEILVKQQRELVKLEFSIFFANQPTILMVFHKPKLRLQNNLSTIKNKDFFKYFVQLLKCLKNKLKSKPNYITFMKKIRIIEIYHNLQTSWEQTLQEINLFNIISEQSKYFPNIIVLINIQKSITLKTNLDILSLILFKIYSNTNTYLIKLRYTQPEEDRIQLIFCGNFNSSVVLSFFHFHQEFLSRFFVITKIKNHSIYISFEKNPFIPFTGKEKNRL</sequence>
<dbReference type="OrthoDB" id="302878at2759"/>
<dbReference type="AlphaFoldDB" id="A0A8S1Y4E3"/>